<feature type="compositionally biased region" description="Basic residues" evidence="1">
    <location>
        <begin position="30"/>
        <end position="39"/>
    </location>
</feature>
<feature type="region of interest" description="Disordered" evidence="1">
    <location>
        <begin position="53"/>
        <end position="75"/>
    </location>
</feature>
<dbReference type="Proteomes" id="UP001222027">
    <property type="component" value="Unassembled WGS sequence"/>
</dbReference>
<evidence type="ECO:0000256" key="1">
    <source>
        <dbReference type="SAM" id="MobiDB-lite"/>
    </source>
</evidence>
<feature type="region of interest" description="Disordered" evidence="1">
    <location>
        <begin position="1"/>
        <end position="41"/>
    </location>
</feature>
<reference evidence="2 3" key="1">
    <citation type="submission" date="2022-12" db="EMBL/GenBank/DDBJ databases">
        <title>Chromosome-scale assembly of the Ensete ventricosum genome.</title>
        <authorList>
            <person name="Dussert Y."/>
            <person name="Stocks J."/>
            <person name="Wendawek A."/>
            <person name="Woldeyes F."/>
            <person name="Nichols R.A."/>
            <person name="Borrell J.S."/>
        </authorList>
    </citation>
    <scope>NUCLEOTIDE SEQUENCE [LARGE SCALE GENOMIC DNA]</scope>
    <source>
        <strain evidence="3">cv. Maze</strain>
        <tissue evidence="2">Seeds</tissue>
    </source>
</reference>
<comment type="caution">
    <text evidence="2">The sequence shown here is derived from an EMBL/GenBank/DDBJ whole genome shotgun (WGS) entry which is preliminary data.</text>
</comment>
<sequence length="107" mass="12059">MSTFAMLPRTGRPRSPSSPPPRPSSSRPSSNRKKTKTIKHNGNIAVALVIKASPSAAPSTGRTPRISRQRSPTATWRCRSSDTSLIAEQYHRRFFIWLHTETRKDFI</sequence>
<proteinExistence type="predicted"/>
<evidence type="ECO:0000313" key="3">
    <source>
        <dbReference type="Proteomes" id="UP001222027"/>
    </source>
</evidence>
<name>A0AAV8R486_ENSVE</name>
<dbReference type="AlphaFoldDB" id="A0AAV8R486"/>
<dbReference type="EMBL" id="JAQQAF010000004">
    <property type="protein sequence ID" value="KAJ8491222.1"/>
    <property type="molecule type" value="Genomic_DNA"/>
</dbReference>
<gene>
    <name evidence="2" type="ORF">OPV22_012943</name>
</gene>
<organism evidence="2 3">
    <name type="scientific">Ensete ventricosum</name>
    <name type="common">Abyssinian banana</name>
    <name type="synonym">Musa ensete</name>
    <dbReference type="NCBI Taxonomy" id="4639"/>
    <lineage>
        <taxon>Eukaryota</taxon>
        <taxon>Viridiplantae</taxon>
        <taxon>Streptophyta</taxon>
        <taxon>Embryophyta</taxon>
        <taxon>Tracheophyta</taxon>
        <taxon>Spermatophyta</taxon>
        <taxon>Magnoliopsida</taxon>
        <taxon>Liliopsida</taxon>
        <taxon>Zingiberales</taxon>
        <taxon>Musaceae</taxon>
        <taxon>Ensete</taxon>
    </lineage>
</organism>
<evidence type="ECO:0000313" key="2">
    <source>
        <dbReference type="EMBL" id="KAJ8491222.1"/>
    </source>
</evidence>
<keyword evidence="3" id="KW-1185">Reference proteome</keyword>
<accession>A0AAV8R486</accession>
<protein>
    <submittedName>
        <fullName evidence="2">Uncharacterized protein</fullName>
    </submittedName>
</protein>